<dbReference type="SUPFAM" id="SSF46689">
    <property type="entry name" value="Homeodomain-like"/>
    <property type="match status" value="1"/>
</dbReference>
<feature type="DNA-binding region" description="H-T-H motif" evidence="3">
    <location>
        <begin position="32"/>
        <end position="51"/>
    </location>
</feature>
<name>A0ABU0A2H6_9BACI</name>
<reference evidence="5 6" key="1">
    <citation type="submission" date="2023-07" db="EMBL/GenBank/DDBJ databases">
        <title>Genomic Encyclopedia of Type Strains, Phase IV (KMG-IV): sequencing the most valuable type-strain genomes for metagenomic binning, comparative biology and taxonomic classification.</title>
        <authorList>
            <person name="Goeker M."/>
        </authorList>
    </citation>
    <scope>NUCLEOTIDE SEQUENCE [LARGE SCALE GENOMIC DNA]</scope>
    <source>
        <strain evidence="5 6">DSM 9768</strain>
    </source>
</reference>
<dbReference type="InterPro" id="IPR050624">
    <property type="entry name" value="HTH-type_Tx_Regulator"/>
</dbReference>
<dbReference type="PANTHER" id="PTHR43479:SF11">
    <property type="entry name" value="ACREF_ENVCD OPERON REPRESSOR-RELATED"/>
    <property type="match status" value="1"/>
</dbReference>
<comment type="caution">
    <text evidence="5">The sequence shown here is derived from an EMBL/GenBank/DDBJ whole genome shotgun (WGS) entry which is preliminary data.</text>
</comment>
<evidence type="ECO:0000256" key="1">
    <source>
        <dbReference type="ARBA" id="ARBA00022491"/>
    </source>
</evidence>
<feature type="domain" description="HTH tetR-type" evidence="4">
    <location>
        <begin position="9"/>
        <end position="69"/>
    </location>
</feature>
<evidence type="ECO:0000256" key="2">
    <source>
        <dbReference type="ARBA" id="ARBA00023125"/>
    </source>
</evidence>
<dbReference type="PRINTS" id="PR00455">
    <property type="entry name" value="HTHTETR"/>
</dbReference>
<accession>A0ABU0A2H6</accession>
<dbReference type="PROSITE" id="PS50977">
    <property type="entry name" value="HTH_TETR_2"/>
    <property type="match status" value="1"/>
</dbReference>
<evidence type="ECO:0000256" key="3">
    <source>
        <dbReference type="PROSITE-ProRule" id="PRU00335"/>
    </source>
</evidence>
<keyword evidence="1" id="KW-0678">Repressor</keyword>
<sequence length="200" mass="23477">MEHSEDMFVSTEDRILCAAIDLMEQKGFKAVTTKEIAAESGFSEMTLFRHFGTKKKLLEIAVERYSYIKDMKEILLTNVTYDLERDLQMVSETYHKYMEENQKIVLLAFQERNTIPNIGEKTATNPRILKEYLIDYMKEMQVRKKVVNGDPEIIVMNFLWLNLGFFIAKFIVGNNVAQIKKEDFIRESVKIFVRGIQRVK</sequence>
<dbReference type="Gene3D" id="1.10.357.10">
    <property type="entry name" value="Tetracycline Repressor, domain 2"/>
    <property type="match status" value="1"/>
</dbReference>
<dbReference type="EMBL" id="JAUSUG010000017">
    <property type="protein sequence ID" value="MDQ0256555.1"/>
    <property type="molecule type" value="Genomic_DNA"/>
</dbReference>
<dbReference type="PANTHER" id="PTHR43479">
    <property type="entry name" value="ACREF/ENVCD OPERON REPRESSOR-RELATED"/>
    <property type="match status" value="1"/>
</dbReference>
<keyword evidence="6" id="KW-1185">Reference proteome</keyword>
<evidence type="ECO:0000313" key="6">
    <source>
        <dbReference type="Proteomes" id="UP001230005"/>
    </source>
</evidence>
<protein>
    <submittedName>
        <fullName evidence="5">AcrR family transcriptional regulator</fullName>
    </submittedName>
</protein>
<proteinExistence type="predicted"/>
<organism evidence="5 6">
    <name type="scientific">Evansella vedderi</name>
    <dbReference type="NCBI Taxonomy" id="38282"/>
    <lineage>
        <taxon>Bacteria</taxon>
        <taxon>Bacillati</taxon>
        <taxon>Bacillota</taxon>
        <taxon>Bacilli</taxon>
        <taxon>Bacillales</taxon>
        <taxon>Bacillaceae</taxon>
        <taxon>Evansella</taxon>
    </lineage>
</organism>
<evidence type="ECO:0000259" key="4">
    <source>
        <dbReference type="PROSITE" id="PS50977"/>
    </source>
</evidence>
<dbReference type="Proteomes" id="UP001230005">
    <property type="component" value="Unassembled WGS sequence"/>
</dbReference>
<dbReference type="Pfam" id="PF00440">
    <property type="entry name" value="TetR_N"/>
    <property type="match status" value="1"/>
</dbReference>
<dbReference type="RefSeq" id="WP_307328857.1">
    <property type="nucleotide sequence ID" value="NZ_JAUSUG010000017.1"/>
</dbReference>
<dbReference type="InterPro" id="IPR009057">
    <property type="entry name" value="Homeodomain-like_sf"/>
</dbReference>
<evidence type="ECO:0000313" key="5">
    <source>
        <dbReference type="EMBL" id="MDQ0256555.1"/>
    </source>
</evidence>
<gene>
    <name evidence="5" type="ORF">J2S74_003975</name>
</gene>
<keyword evidence="2 3" id="KW-0238">DNA-binding</keyword>
<dbReference type="InterPro" id="IPR001647">
    <property type="entry name" value="HTH_TetR"/>
</dbReference>